<evidence type="ECO:0000313" key="2">
    <source>
        <dbReference type="Proteomes" id="UP001150941"/>
    </source>
</evidence>
<evidence type="ECO:0000313" key="1">
    <source>
        <dbReference type="EMBL" id="KAJ5240186.1"/>
    </source>
</evidence>
<gene>
    <name evidence="1" type="ORF">N7468_004805</name>
</gene>
<organism evidence="1 2">
    <name type="scientific">Penicillium chermesinum</name>
    <dbReference type="NCBI Taxonomy" id="63820"/>
    <lineage>
        <taxon>Eukaryota</taxon>
        <taxon>Fungi</taxon>
        <taxon>Dikarya</taxon>
        <taxon>Ascomycota</taxon>
        <taxon>Pezizomycotina</taxon>
        <taxon>Eurotiomycetes</taxon>
        <taxon>Eurotiomycetidae</taxon>
        <taxon>Eurotiales</taxon>
        <taxon>Aspergillaceae</taxon>
        <taxon>Penicillium</taxon>
    </lineage>
</organism>
<dbReference type="AlphaFoldDB" id="A0A9W9TSX5"/>
<dbReference type="Proteomes" id="UP001150941">
    <property type="component" value="Unassembled WGS sequence"/>
</dbReference>
<reference evidence="1" key="1">
    <citation type="submission" date="2022-11" db="EMBL/GenBank/DDBJ databases">
        <authorList>
            <person name="Petersen C."/>
        </authorList>
    </citation>
    <scope>NUCLEOTIDE SEQUENCE</scope>
    <source>
        <strain evidence="1">IBT 19713</strain>
    </source>
</reference>
<accession>A0A9W9TSX5</accession>
<name>A0A9W9TSX5_9EURO</name>
<reference evidence="1" key="2">
    <citation type="journal article" date="2023" name="IMA Fungus">
        <title>Comparative genomic study of the Penicillium genus elucidates a diverse pangenome and 15 lateral gene transfer events.</title>
        <authorList>
            <person name="Petersen C."/>
            <person name="Sorensen T."/>
            <person name="Nielsen M.R."/>
            <person name="Sondergaard T.E."/>
            <person name="Sorensen J.L."/>
            <person name="Fitzpatrick D.A."/>
            <person name="Frisvad J.C."/>
            <person name="Nielsen K.L."/>
        </authorList>
    </citation>
    <scope>NUCLEOTIDE SEQUENCE</scope>
    <source>
        <strain evidence="1">IBT 19713</strain>
    </source>
</reference>
<dbReference type="EMBL" id="JAPQKS010000003">
    <property type="protein sequence ID" value="KAJ5240186.1"/>
    <property type="molecule type" value="Genomic_DNA"/>
</dbReference>
<dbReference type="RefSeq" id="XP_058333105.1">
    <property type="nucleotide sequence ID" value="XM_058474102.1"/>
</dbReference>
<proteinExistence type="predicted"/>
<protein>
    <submittedName>
        <fullName evidence="1">Uncharacterized protein</fullName>
    </submittedName>
</protein>
<comment type="caution">
    <text evidence="1">The sequence shown here is derived from an EMBL/GenBank/DDBJ whole genome shotgun (WGS) entry which is preliminary data.</text>
</comment>
<dbReference type="GeneID" id="83201405"/>
<sequence length="79" mass="8319">MTTAPGLHSHLQLQPSSTKPILLMRADCFCLNPSASDIMLAVHGPGAQNWPWGTMEGRGSGCSVFCFGNISMKGAEVLG</sequence>
<keyword evidence="2" id="KW-1185">Reference proteome</keyword>